<dbReference type="PANTHER" id="PTHR32309:SF31">
    <property type="entry name" value="CAPSULAR EXOPOLYSACCHARIDE FAMILY"/>
    <property type="match status" value="1"/>
</dbReference>
<evidence type="ECO:0000313" key="3">
    <source>
        <dbReference type="Proteomes" id="UP000010467"/>
    </source>
</evidence>
<gene>
    <name evidence="2" type="ordered locus">Deipe_0851</name>
</gene>
<evidence type="ECO:0000313" key="2">
    <source>
        <dbReference type="EMBL" id="AFZ66424.1"/>
    </source>
</evidence>
<dbReference type="InterPro" id="IPR050445">
    <property type="entry name" value="Bact_polysacc_biosynth/exp"/>
</dbReference>
<reference evidence="3" key="1">
    <citation type="submission" date="2012-03" db="EMBL/GenBank/DDBJ databases">
        <title>Complete sequence of chromosome of Deinococcus peraridilitoris DSM 19664.</title>
        <authorList>
            <person name="Lucas S."/>
            <person name="Copeland A."/>
            <person name="Lapidus A."/>
            <person name="Glavina del Rio T."/>
            <person name="Dalin E."/>
            <person name="Tice H."/>
            <person name="Bruce D."/>
            <person name="Goodwin L."/>
            <person name="Pitluck S."/>
            <person name="Peters L."/>
            <person name="Mikhailova N."/>
            <person name="Lu M."/>
            <person name="Kyrpides N."/>
            <person name="Mavromatis K."/>
            <person name="Ivanova N."/>
            <person name="Brettin T."/>
            <person name="Detter J.C."/>
            <person name="Han C."/>
            <person name="Larimer F."/>
            <person name="Land M."/>
            <person name="Hauser L."/>
            <person name="Markowitz V."/>
            <person name="Cheng J.-F."/>
            <person name="Hugenholtz P."/>
            <person name="Woyke T."/>
            <person name="Wu D."/>
            <person name="Pukall R."/>
            <person name="Steenblock K."/>
            <person name="Brambilla E."/>
            <person name="Klenk H.-P."/>
            <person name="Eisen J.A."/>
        </authorList>
    </citation>
    <scope>NUCLEOTIDE SEQUENCE [LARGE SCALE GENOMIC DNA]</scope>
    <source>
        <strain evidence="3">DSM 19664 / LMG 22246 / CIP 109416 / KR-200</strain>
    </source>
</reference>
<keyword evidence="1" id="KW-1133">Transmembrane helix</keyword>
<keyword evidence="3" id="KW-1185">Reference proteome</keyword>
<dbReference type="STRING" id="937777.Deipe_0851"/>
<dbReference type="eggNOG" id="COG3765">
    <property type="taxonomic scope" value="Bacteria"/>
</dbReference>
<evidence type="ECO:0000256" key="1">
    <source>
        <dbReference type="SAM" id="Phobius"/>
    </source>
</evidence>
<dbReference type="EMBL" id="CP003382">
    <property type="protein sequence ID" value="AFZ66424.1"/>
    <property type="molecule type" value="Genomic_DNA"/>
</dbReference>
<keyword evidence="1" id="KW-0812">Transmembrane</keyword>
<dbReference type="KEGG" id="dpd:Deipe_0851"/>
<feature type="transmembrane region" description="Helical" evidence="1">
    <location>
        <begin position="20"/>
        <end position="38"/>
    </location>
</feature>
<accession>K9ZYZ1</accession>
<protein>
    <recommendedName>
        <fullName evidence="4">Chain length determinant protein</fullName>
    </recommendedName>
</protein>
<dbReference type="PATRIC" id="fig|937777.3.peg.857"/>
<dbReference type="RefSeq" id="WP_015234734.1">
    <property type="nucleotide sequence ID" value="NC_019793.1"/>
</dbReference>
<proteinExistence type="predicted"/>
<organism evidence="2 3">
    <name type="scientific">Deinococcus peraridilitoris (strain DSM 19664 / LMG 22246 / CIP 109416 / KR-200)</name>
    <dbReference type="NCBI Taxonomy" id="937777"/>
    <lineage>
        <taxon>Bacteria</taxon>
        <taxon>Thermotogati</taxon>
        <taxon>Deinococcota</taxon>
        <taxon>Deinococci</taxon>
        <taxon>Deinococcales</taxon>
        <taxon>Deinococcaceae</taxon>
        <taxon>Deinococcus</taxon>
    </lineage>
</organism>
<evidence type="ECO:0008006" key="4">
    <source>
        <dbReference type="Google" id="ProtNLM"/>
    </source>
</evidence>
<dbReference type="PANTHER" id="PTHR32309">
    <property type="entry name" value="TYROSINE-PROTEIN KINASE"/>
    <property type="match status" value="1"/>
</dbReference>
<dbReference type="Proteomes" id="UP000010467">
    <property type="component" value="Chromosome"/>
</dbReference>
<dbReference type="OrthoDB" id="25605at2"/>
<keyword evidence="1" id="KW-0472">Membrane</keyword>
<name>K9ZYZ1_DEIPD</name>
<sequence length="323" mass="34733">MDDELSLRDIANILGRYTALLIGLPLLLAALAFGALSLSARTFTSKTILALNNNTQNRDGADTLNLDPSLLPSAAALTSAYQGVAPRRLAGVWQTEGRDVQQAFEARYDEKSNAITLSAQAESPADAQRRVEQATEDFVRYANRVVTNVISEIYRSRLQQTRFDVQSDRLVLTNLRRSLAQTPQVLSGRGQSTGRANADAVGLDGRFAGNSDQPANPAYAYIAVKIAELDARLATNEALVTRLENSLRSPEQLLSLARQTTQLSTLAEANVPITPNGPGRGMVTLLAFLLGGLLAVLIAFVHHALRAPSPARPVQAATLQHGD</sequence>
<feature type="transmembrane region" description="Helical" evidence="1">
    <location>
        <begin position="283"/>
        <end position="305"/>
    </location>
</feature>
<dbReference type="HOGENOM" id="CLU_859754_0_0_0"/>
<dbReference type="AlphaFoldDB" id="K9ZYZ1"/>